<comment type="similarity">
    <text evidence="1">Belongs to the short-chain dehydrogenases/reductases (SDR) family.</text>
</comment>
<dbReference type="SUPFAM" id="SSF51735">
    <property type="entry name" value="NAD(P)-binding Rossmann-fold domains"/>
    <property type="match status" value="1"/>
</dbReference>
<organism evidence="3 4">
    <name type="scientific">Spirosoma telluris</name>
    <dbReference type="NCBI Taxonomy" id="2183553"/>
    <lineage>
        <taxon>Bacteria</taxon>
        <taxon>Pseudomonadati</taxon>
        <taxon>Bacteroidota</taxon>
        <taxon>Cytophagia</taxon>
        <taxon>Cytophagales</taxon>
        <taxon>Cytophagaceae</taxon>
        <taxon>Spirosoma</taxon>
    </lineage>
</organism>
<evidence type="ECO:0000256" key="2">
    <source>
        <dbReference type="ARBA" id="ARBA00023002"/>
    </source>
</evidence>
<protein>
    <submittedName>
        <fullName evidence="3">Oxidoreductase</fullName>
    </submittedName>
</protein>
<dbReference type="Pfam" id="PF13561">
    <property type="entry name" value="adh_short_C2"/>
    <property type="match status" value="1"/>
</dbReference>
<dbReference type="GO" id="GO:0016491">
    <property type="term" value="F:oxidoreductase activity"/>
    <property type="evidence" value="ECO:0007669"/>
    <property type="project" value="UniProtKB-KW"/>
</dbReference>
<dbReference type="InterPro" id="IPR036291">
    <property type="entry name" value="NAD(P)-bd_dom_sf"/>
</dbReference>
<dbReference type="AlphaFoldDB" id="A0A327NNR2"/>
<proteinExistence type="inferred from homology"/>
<evidence type="ECO:0000256" key="1">
    <source>
        <dbReference type="ARBA" id="ARBA00006484"/>
    </source>
</evidence>
<dbReference type="OrthoDB" id="9803333at2"/>
<dbReference type="PANTHER" id="PTHR43477:SF1">
    <property type="entry name" value="DIHYDROANTICAPSIN 7-DEHYDROGENASE"/>
    <property type="match status" value="1"/>
</dbReference>
<dbReference type="PRINTS" id="PR00081">
    <property type="entry name" value="GDHRDH"/>
</dbReference>
<evidence type="ECO:0000313" key="4">
    <source>
        <dbReference type="Proteomes" id="UP000249016"/>
    </source>
</evidence>
<comment type="caution">
    <text evidence="3">The sequence shown here is derived from an EMBL/GenBank/DDBJ whole genome shotgun (WGS) entry which is preliminary data.</text>
</comment>
<dbReference type="Proteomes" id="UP000249016">
    <property type="component" value="Unassembled WGS sequence"/>
</dbReference>
<dbReference type="Gene3D" id="3.40.50.720">
    <property type="entry name" value="NAD(P)-binding Rossmann-like Domain"/>
    <property type="match status" value="1"/>
</dbReference>
<dbReference type="InterPro" id="IPR002347">
    <property type="entry name" value="SDR_fam"/>
</dbReference>
<evidence type="ECO:0000313" key="3">
    <source>
        <dbReference type="EMBL" id="RAI74278.1"/>
    </source>
</evidence>
<sequence length="232" mass="25168">MSTHLLIGASSGIGQKLAEQLATSGQQVYATYYKNKVDSVTKLIDYHYLNVLDETISLDFLPDSLDGLIYCPGSINLKPFDRIKPADFAQDFALQVLGAIKIIQAVLPRLKKAENPSIVLFSTVAVQTGFSYHTQVATSKGAIEGLTKALAAEFAPKIRVNCIALSLTDTPLAAPLINTDQKRDANAQRHPLKKIGMPDDIAHMAEFLLSQKAGWITGQIFHVDGGMSTLKV</sequence>
<name>A0A327NNR2_9BACT</name>
<dbReference type="CDD" id="cd05233">
    <property type="entry name" value="SDR_c"/>
    <property type="match status" value="1"/>
</dbReference>
<dbReference type="InterPro" id="IPR051122">
    <property type="entry name" value="SDR_DHRS6-like"/>
</dbReference>
<dbReference type="EMBL" id="QLII01000001">
    <property type="protein sequence ID" value="RAI74278.1"/>
    <property type="molecule type" value="Genomic_DNA"/>
</dbReference>
<reference evidence="3 4" key="1">
    <citation type="submission" date="2018-06" db="EMBL/GenBank/DDBJ databases">
        <title>Spirosoma sp. HMF3257 Genome sequencing and assembly.</title>
        <authorList>
            <person name="Kang H."/>
            <person name="Cha I."/>
            <person name="Kim H."/>
            <person name="Kang J."/>
            <person name="Joh K."/>
        </authorList>
    </citation>
    <scope>NUCLEOTIDE SEQUENCE [LARGE SCALE GENOMIC DNA]</scope>
    <source>
        <strain evidence="3 4">HMF3257</strain>
    </source>
</reference>
<keyword evidence="4" id="KW-1185">Reference proteome</keyword>
<gene>
    <name evidence="3" type="ORF">HMF3257_08005</name>
</gene>
<accession>A0A327NNR2</accession>
<dbReference type="RefSeq" id="WP_111341258.1">
    <property type="nucleotide sequence ID" value="NZ_QLII01000001.1"/>
</dbReference>
<keyword evidence="2" id="KW-0560">Oxidoreductase</keyword>
<dbReference type="PANTHER" id="PTHR43477">
    <property type="entry name" value="DIHYDROANTICAPSIN 7-DEHYDROGENASE"/>
    <property type="match status" value="1"/>
</dbReference>